<evidence type="ECO:0000313" key="1">
    <source>
        <dbReference type="EMBL" id="CAD0088866.1"/>
    </source>
</evidence>
<dbReference type="EMBL" id="CAIJEO010000003">
    <property type="protein sequence ID" value="CAD0088866.1"/>
    <property type="molecule type" value="Genomic_DNA"/>
</dbReference>
<dbReference type="OrthoDB" id="3915917at2759"/>
<proteinExistence type="predicted"/>
<evidence type="ECO:0000313" key="2">
    <source>
        <dbReference type="Proteomes" id="UP000714618"/>
    </source>
</evidence>
<organism evidence="1 2">
    <name type="scientific">Aureobasidium mustum</name>
    <dbReference type="NCBI Taxonomy" id="2773714"/>
    <lineage>
        <taxon>Eukaryota</taxon>
        <taxon>Fungi</taxon>
        <taxon>Dikarya</taxon>
        <taxon>Ascomycota</taxon>
        <taxon>Pezizomycotina</taxon>
        <taxon>Dothideomycetes</taxon>
        <taxon>Dothideomycetidae</taxon>
        <taxon>Dothideales</taxon>
        <taxon>Saccotheciaceae</taxon>
        <taxon>Aureobasidium</taxon>
    </lineage>
</organism>
<comment type="caution">
    <text evidence="1">The sequence shown here is derived from an EMBL/GenBank/DDBJ whole genome shotgun (WGS) entry which is preliminary data.</text>
</comment>
<dbReference type="AlphaFoldDB" id="A0A9N8JNP9"/>
<reference evidence="1" key="1">
    <citation type="submission" date="2020-06" db="EMBL/GenBank/DDBJ databases">
        <authorList>
            <person name="Onetto C."/>
        </authorList>
    </citation>
    <scope>NUCLEOTIDE SEQUENCE</scope>
</reference>
<sequence>MLEAAAQEVDVQRIHEGKHVSCLFQEVKEIEKTSLSPEEAAEKWETTKREIAAKMALSEEKVLV</sequence>
<name>A0A9N8JNP9_9PEZI</name>
<gene>
    <name evidence="1" type="ORF">AWRI4233_LOCUS1950</name>
</gene>
<keyword evidence="2" id="KW-1185">Reference proteome</keyword>
<dbReference type="Proteomes" id="UP000714618">
    <property type="component" value="Unassembled WGS sequence"/>
</dbReference>
<protein>
    <submittedName>
        <fullName evidence="1">Uncharacterized protein</fullName>
    </submittedName>
</protein>
<accession>A0A9N8JNP9</accession>